<protein>
    <submittedName>
        <fullName evidence="3">Reverse transcriptase domain-containing protein</fullName>
    </submittedName>
</protein>
<proteinExistence type="predicted"/>
<evidence type="ECO:0000313" key="1">
    <source>
        <dbReference type="EMBL" id="VDP13539.1"/>
    </source>
</evidence>
<keyword evidence="2" id="KW-1185">Reference proteome</keyword>
<evidence type="ECO:0000313" key="3">
    <source>
        <dbReference type="WBParaSite" id="SBAD_0000785201-mRNA-1"/>
    </source>
</evidence>
<sequence length="128" mass="14832">MRQSDPFSSKLFNACLEMVFRKMNWKGCVNINDKQLNHLRLSEDVVLIANNAREMTEMLQELNERSNEVGYKISATQTKAMQSVCMLKTILQVDSVDFKDVNTYVYLGQELKMRHDVLRKIIRRSAAG</sequence>
<organism evidence="3">
    <name type="scientific">Soboliphyme baturini</name>
    <dbReference type="NCBI Taxonomy" id="241478"/>
    <lineage>
        <taxon>Eukaryota</taxon>
        <taxon>Metazoa</taxon>
        <taxon>Ecdysozoa</taxon>
        <taxon>Nematoda</taxon>
        <taxon>Enoplea</taxon>
        <taxon>Dorylaimia</taxon>
        <taxon>Dioctophymatida</taxon>
        <taxon>Dioctophymatoidea</taxon>
        <taxon>Soboliphymatidae</taxon>
        <taxon>Soboliphyme</taxon>
    </lineage>
</organism>
<dbReference type="AlphaFoldDB" id="A0A183IVB7"/>
<dbReference type="EMBL" id="UZAM01010740">
    <property type="protein sequence ID" value="VDP13539.1"/>
    <property type="molecule type" value="Genomic_DNA"/>
</dbReference>
<gene>
    <name evidence="1" type="ORF">SBAD_LOCUS7564</name>
</gene>
<dbReference type="Proteomes" id="UP000270296">
    <property type="component" value="Unassembled WGS sequence"/>
</dbReference>
<evidence type="ECO:0000313" key="2">
    <source>
        <dbReference type="Proteomes" id="UP000270296"/>
    </source>
</evidence>
<accession>A0A183IVB7</accession>
<name>A0A183IVB7_9BILA</name>
<reference evidence="3" key="1">
    <citation type="submission" date="2016-06" db="UniProtKB">
        <authorList>
            <consortium name="WormBaseParasite"/>
        </authorList>
    </citation>
    <scope>IDENTIFICATION</scope>
</reference>
<dbReference type="PANTHER" id="PTHR47027:SF20">
    <property type="entry name" value="REVERSE TRANSCRIPTASE-LIKE PROTEIN WITH RNA-DIRECTED DNA POLYMERASE DOMAIN"/>
    <property type="match status" value="1"/>
</dbReference>
<reference evidence="1 2" key="2">
    <citation type="submission" date="2018-11" db="EMBL/GenBank/DDBJ databases">
        <authorList>
            <consortium name="Pathogen Informatics"/>
        </authorList>
    </citation>
    <scope>NUCLEOTIDE SEQUENCE [LARGE SCALE GENOMIC DNA]</scope>
</reference>
<dbReference type="OrthoDB" id="6774867at2759"/>
<dbReference type="PANTHER" id="PTHR47027">
    <property type="entry name" value="REVERSE TRANSCRIPTASE DOMAIN-CONTAINING PROTEIN"/>
    <property type="match status" value="1"/>
</dbReference>
<dbReference type="WBParaSite" id="SBAD_0000785201-mRNA-1">
    <property type="protein sequence ID" value="SBAD_0000785201-mRNA-1"/>
    <property type="gene ID" value="SBAD_0000785201"/>
</dbReference>